<organism evidence="4 5">
    <name type="scientific">Malassezia cuniculi</name>
    <dbReference type="NCBI Taxonomy" id="948313"/>
    <lineage>
        <taxon>Eukaryota</taxon>
        <taxon>Fungi</taxon>
        <taxon>Dikarya</taxon>
        <taxon>Basidiomycota</taxon>
        <taxon>Ustilaginomycotina</taxon>
        <taxon>Malasseziomycetes</taxon>
        <taxon>Malasseziales</taxon>
        <taxon>Malasseziaceae</taxon>
        <taxon>Malassezia</taxon>
    </lineage>
</organism>
<dbReference type="GO" id="GO:0032259">
    <property type="term" value="P:methylation"/>
    <property type="evidence" value="ECO:0007669"/>
    <property type="project" value="UniProtKB-KW"/>
</dbReference>
<evidence type="ECO:0000256" key="3">
    <source>
        <dbReference type="ARBA" id="ARBA00022679"/>
    </source>
</evidence>
<dbReference type="GO" id="GO:0008168">
    <property type="term" value="F:methyltransferase activity"/>
    <property type="evidence" value="ECO:0007669"/>
    <property type="project" value="UniProtKB-KW"/>
</dbReference>
<dbReference type="SUPFAM" id="SSF53335">
    <property type="entry name" value="S-adenosyl-L-methionine-dependent methyltransferases"/>
    <property type="match status" value="1"/>
</dbReference>
<sequence length="205" mass="23711">MQDDDAPLDPKNADFQTVEYWDKRYAREAPDADFDWFKKYSDIIDIIHEHIPDRDSRVLMLGCGNSTLSKDMYDDKYTGIVLIDKMSARHPELDWRVMDVRELSENAESLGGKGSCDAIIDKGTMDALMAENGSVWDPSEQVLDNVRREVDGVVDLLKPGGVFLYFTFGQPHFRRPHMMRDVWTIETRVLGDMFHYYLYICKKAA</sequence>
<evidence type="ECO:0000256" key="2">
    <source>
        <dbReference type="ARBA" id="ARBA00022603"/>
    </source>
</evidence>
<accession>A0AAF0ETU8</accession>
<dbReference type="PANTHER" id="PTHR12176">
    <property type="entry name" value="SAM-DEPENDENT METHYLTRANSFERASE SUPERFAMILY PROTEIN"/>
    <property type="match status" value="1"/>
</dbReference>
<dbReference type="EMBL" id="CP119878">
    <property type="protein sequence ID" value="WFD34271.1"/>
    <property type="molecule type" value="Genomic_DNA"/>
</dbReference>
<dbReference type="InterPro" id="IPR051419">
    <property type="entry name" value="Lys/N-term_MeTrsfase_sf"/>
</dbReference>
<evidence type="ECO:0000313" key="4">
    <source>
        <dbReference type="EMBL" id="WFD34271.1"/>
    </source>
</evidence>
<dbReference type="AlphaFoldDB" id="A0AAF0ETU8"/>
<gene>
    <name evidence="4" type="ORF">MCUN1_001108</name>
</gene>
<comment type="similarity">
    <text evidence="1">Belongs to the methyltransferase superfamily.</text>
</comment>
<keyword evidence="3" id="KW-0808">Transferase</keyword>
<proteinExistence type="inferred from homology"/>
<evidence type="ECO:0000256" key="1">
    <source>
        <dbReference type="ARBA" id="ARBA00008361"/>
    </source>
</evidence>
<dbReference type="InterPro" id="IPR029063">
    <property type="entry name" value="SAM-dependent_MTases_sf"/>
</dbReference>
<dbReference type="PANTHER" id="PTHR12176:SF80">
    <property type="entry name" value="EEF1A LYSINE METHYLTRANSFERASE 4"/>
    <property type="match status" value="1"/>
</dbReference>
<dbReference type="Proteomes" id="UP001219933">
    <property type="component" value="Chromosome 2"/>
</dbReference>
<protein>
    <recommendedName>
        <fullName evidence="6">Endothelin-converting enzyme 2</fullName>
    </recommendedName>
</protein>
<reference evidence="4" key="1">
    <citation type="submission" date="2023-03" db="EMBL/GenBank/DDBJ databases">
        <title>Mating type loci evolution in Malassezia.</title>
        <authorList>
            <person name="Coelho M.A."/>
        </authorList>
    </citation>
    <scope>NUCLEOTIDE SEQUENCE</scope>
    <source>
        <strain evidence="4">CBS 11721</strain>
    </source>
</reference>
<dbReference type="Gene3D" id="3.40.50.150">
    <property type="entry name" value="Vaccinia Virus protein VP39"/>
    <property type="match status" value="1"/>
</dbReference>
<evidence type="ECO:0008006" key="6">
    <source>
        <dbReference type="Google" id="ProtNLM"/>
    </source>
</evidence>
<keyword evidence="2" id="KW-0489">Methyltransferase</keyword>
<keyword evidence="5" id="KW-1185">Reference proteome</keyword>
<name>A0AAF0ETU8_9BASI</name>
<evidence type="ECO:0000313" key="5">
    <source>
        <dbReference type="Proteomes" id="UP001219933"/>
    </source>
</evidence>